<gene>
    <name evidence="2" type="ORF">QFZ56_004813</name>
</gene>
<dbReference type="RefSeq" id="WP_307045395.1">
    <property type="nucleotide sequence ID" value="NZ_JAUSYA010000001.1"/>
</dbReference>
<accession>A0ABU0Q5A2</accession>
<organism evidence="2 3">
    <name type="scientific">Streptomyces achromogenes</name>
    <dbReference type="NCBI Taxonomy" id="67255"/>
    <lineage>
        <taxon>Bacteria</taxon>
        <taxon>Bacillati</taxon>
        <taxon>Actinomycetota</taxon>
        <taxon>Actinomycetes</taxon>
        <taxon>Kitasatosporales</taxon>
        <taxon>Streptomycetaceae</taxon>
        <taxon>Streptomyces</taxon>
    </lineage>
</organism>
<feature type="domain" description="Knr4/Smi1-like" evidence="1">
    <location>
        <begin position="18"/>
        <end position="133"/>
    </location>
</feature>
<dbReference type="Gene3D" id="3.40.1580.10">
    <property type="entry name" value="SMI1/KNR4-like"/>
    <property type="match status" value="1"/>
</dbReference>
<dbReference type="EMBL" id="JAUSYA010000001">
    <property type="protein sequence ID" value="MDQ0685850.1"/>
    <property type="molecule type" value="Genomic_DNA"/>
</dbReference>
<dbReference type="InterPro" id="IPR037883">
    <property type="entry name" value="Knr4/Smi1-like_sf"/>
</dbReference>
<sequence length="145" mass="16255">MWIDLVSSLSADVKFGGPGCEEEMRAAEAVLGHPLPAALKDFWRLADGAHDEDGFAVVCSVGEVMGRNLEFRSSAAFRDLYMPFDPLLLFGESAGGDLFACVVKPERPDVFVWDHENDSRRWAANGLEDYLRRRLGDDPQWYASW</sequence>
<dbReference type="Proteomes" id="UP001243364">
    <property type="component" value="Unassembled WGS sequence"/>
</dbReference>
<dbReference type="SMART" id="SM00860">
    <property type="entry name" value="SMI1_KNR4"/>
    <property type="match status" value="1"/>
</dbReference>
<keyword evidence="3" id="KW-1185">Reference proteome</keyword>
<protein>
    <recommendedName>
        <fullName evidence="1">Knr4/Smi1-like domain-containing protein</fullName>
    </recommendedName>
</protein>
<name>A0ABU0Q5A2_STRAH</name>
<evidence type="ECO:0000313" key="2">
    <source>
        <dbReference type="EMBL" id="MDQ0685850.1"/>
    </source>
</evidence>
<evidence type="ECO:0000259" key="1">
    <source>
        <dbReference type="SMART" id="SM00860"/>
    </source>
</evidence>
<dbReference type="Pfam" id="PF09346">
    <property type="entry name" value="SMI1_KNR4"/>
    <property type="match status" value="1"/>
</dbReference>
<reference evidence="2 3" key="1">
    <citation type="submission" date="2023-07" db="EMBL/GenBank/DDBJ databases">
        <title>Comparative genomics of wheat-associated soil bacteria to identify genetic determinants of phenazine resistance.</title>
        <authorList>
            <person name="Mouncey N."/>
        </authorList>
    </citation>
    <scope>NUCLEOTIDE SEQUENCE [LARGE SCALE GENOMIC DNA]</scope>
    <source>
        <strain evidence="2 3">W4I19-2</strain>
    </source>
</reference>
<dbReference type="InterPro" id="IPR018958">
    <property type="entry name" value="Knr4/Smi1-like_dom"/>
</dbReference>
<dbReference type="SUPFAM" id="SSF160631">
    <property type="entry name" value="SMI1/KNR4-like"/>
    <property type="match status" value="1"/>
</dbReference>
<comment type="caution">
    <text evidence="2">The sequence shown here is derived from an EMBL/GenBank/DDBJ whole genome shotgun (WGS) entry which is preliminary data.</text>
</comment>
<proteinExistence type="predicted"/>
<evidence type="ECO:0000313" key="3">
    <source>
        <dbReference type="Proteomes" id="UP001243364"/>
    </source>
</evidence>